<dbReference type="EMBL" id="ANAH02000073">
    <property type="protein sequence ID" value="EPX55280.1"/>
    <property type="molecule type" value="Genomic_DNA"/>
</dbReference>
<protein>
    <submittedName>
        <fullName evidence="2">Uncharacterized protein</fullName>
    </submittedName>
</protein>
<comment type="caution">
    <text evidence="2">The sequence shown here is derived from an EMBL/GenBank/DDBJ whole genome shotgun (WGS) entry which is preliminary data.</text>
</comment>
<name>S9NT32_CYSF2</name>
<feature type="compositionally biased region" description="Polar residues" evidence="1">
    <location>
        <begin position="62"/>
        <end position="71"/>
    </location>
</feature>
<evidence type="ECO:0000313" key="2">
    <source>
        <dbReference type="EMBL" id="EPX55280.1"/>
    </source>
</evidence>
<dbReference type="Proteomes" id="UP000011682">
    <property type="component" value="Unassembled WGS sequence"/>
</dbReference>
<gene>
    <name evidence="2" type="ORF">D187_009489</name>
</gene>
<organism evidence="2 3">
    <name type="scientific">Cystobacter fuscus (strain ATCC 25194 / DSM 2262 / NBRC 100088 / M29)</name>
    <dbReference type="NCBI Taxonomy" id="1242864"/>
    <lineage>
        <taxon>Bacteria</taxon>
        <taxon>Pseudomonadati</taxon>
        <taxon>Myxococcota</taxon>
        <taxon>Myxococcia</taxon>
        <taxon>Myxococcales</taxon>
        <taxon>Cystobacterineae</taxon>
        <taxon>Archangiaceae</taxon>
        <taxon>Cystobacter</taxon>
    </lineage>
</organism>
<reference evidence="2" key="1">
    <citation type="submission" date="2013-05" db="EMBL/GenBank/DDBJ databases">
        <title>Genome assembly of Cystobacter fuscus DSM 2262.</title>
        <authorList>
            <person name="Sharma G."/>
            <person name="Khatri I."/>
            <person name="Kaur C."/>
            <person name="Mayilraj S."/>
            <person name="Subramanian S."/>
        </authorList>
    </citation>
    <scope>NUCLEOTIDE SEQUENCE [LARGE SCALE GENOMIC DNA]</scope>
    <source>
        <strain evidence="2">DSM 2262</strain>
    </source>
</reference>
<feature type="region of interest" description="Disordered" evidence="1">
    <location>
        <begin position="40"/>
        <end position="82"/>
    </location>
</feature>
<dbReference type="AlphaFoldDB" id="S9NT32"/>
<evidence type="ECO:0000256" key="1">
    <source>
        <dbReference type="SAM" id="MobiDB-lite"/>
    </source>
</evidence>
<evidence type="ECO:0000313" key="3">
    <source>
        <dbReference type="Proteomes" id="UP000011682"/>
    </source>
</evidence>
<accession>S9NT32</accession>
<sequence length="82" mass="8980">MYTLGKKPPLTPTPTWETGAELSASTTFPITSIFLAKVRGREKWPSGESNPLPLSWKGVTGPPSSCTTAQQPRPRPEDELDR</sequence>
<keyword evidence="3" id="KW-1185">Reference proteome</keyword>
<proteinExistence type="predicted"/>